<keyword evidence="6 11" id="KW-0732">Signal</keyword>
<feature type="domain" description="Disease resistance R13L4/SHOC-2-like LRR" evidence="13">
    <location>
        <begin position="349"/>
        <end position="526"/>
    </location>
</feature>
<keyword evidence="9" id="KW-0472">Membrane</keyword>
<evidence type="ECO:0000256" key="3">
    <source>
        <dbReference type="ARBA" id="ARBA00022475"/>
    </source>
</evidence>
<reference evidence="14" key="1">
    <citation type="journal article" date="2005" name="PLoS Biol.">
        <title>The genomes of Oryza sativa: a history of duplications.</title>
        <authorList>
            <person name="Yu J."/>
            <person name="Wang J."/>
            <person name="Lin W."/>
            <person name="Li S."/>
            <person name="Li H."/>
            <person name="Zhou J."/>
            <person name="Ni P."/>
            <person name="Dong W."/>
            <person name="Hu S."/>
            <person name="Zeng C."/>
            <person name="Zhang J."/>
            <person name="Zhang Y."/>
            <person name="Li R."/>
            <person name="Xu Z."/>
            <person name="Li S."/>
            <person name="Li X."/>
            <person name="Zheng H."/>
            <person name="Cong L."/>
            <person name="Lin L."/>
            <person name="Yin J."/>
            <person name="Geng J."/>
            <person name="Li G."/>
            <person name="Shi J."/>
            <person name="Liu J."/>
            <person name="Lv H."/>
            <person name="Li J."/>
            <person name="Wang J."/>
            <person name="Deng Y."/>
            <person name="Ran L."/>
            <person name="Shi X."/>
            <person name="Wang X."/>
            <person name="Wu Q."/>
            <person name="Li C."/>
            <person name="Ren X."/>
            <person name="Wang J."/>
            <person name="Wang X."/>
            <person name="Li D."/>
            <person name="Liu D."/>
            <person name="Zhang X."/>
            <person name="Ji Z."/>
            <person name="Zhao W."/>
            <person name="Sun Y."/>
            <person name="Zhang Z."/>
            <person name="Bao J."/>
            <person name="Han Y."/>
            <person name="Dong L."/>
            <person name="Ji J."/>
            <person name="Chen P."/>
            <person name="Wu S."/>
            <person name="Liu J."/>
            <person name="Xiao Y."/>
            <person name="Bu D."/>
            <person name="Tan J."/>
            <person name="Yang L."/>
            <person name="Ye C."/>
            <person name="Zhang J."/>
            <person name="Xu J."/>
            <person name="Zhou Y."/>
            <person name="Yu Y."/>
            <person name="Zhang B."/>
            <person name="Zhuang S."/>
            <person name="Wei H."/>
            <person name="Liu B."/>
            <person name="Lei M."/>
            <person name="Yu H."/>
            <person name="Li Y."/>
            <person name="Xu H."/>
            <person name="Wei S."/>
            <person name="He X."/>
            <person name="Fang L."/>
            <person name="Zhang Z."/>
            <person name="Zhang Y."/>
            <person name="Huang X."/>
            <person name="Su Z."/>
            <person name="Tong W."/>
            <person name="Li J."/>
            <person name="Tong Z."/>
            <person name="Li S."/>
            <person name="Ye J."/>
            <person name="Wang L."/>
            <person name="Fang L."/>
            <person name="Lei T."/>
            <person name="Chen C."/>
            <person name="Chen H."/>
            <person name="Xu Z."/>
            <person name="Li H."/>
            <person name="Huang H."/>
            <person name="Zhang F."/>
            <person name="Xu H."/>
            <person name="Li N."/>
            <person name="Zhao C."/>
            <person name="Li S."/>
            <person name="Dong L."/>
            <person name="Huang Y."/>
            <person name="Li L."/>
            <person name="Xi Y."/>
            <person name="Qi Q."/>
            <person name="Li W."/>
            <person name="Zhang B."/>
            <person name="Hu W."/>
            <person name="Zhang Y."/>
            <person name="Tian X."/>
            <person name="Jiao Y."/>
            <person name="Liang X."/>
            <person name="Jin J."/>
            <person name="Gao L."/>
            <person name="Zheng W."/>
            <person name="Hao B."/>
            <person name="Liu S."/>
            <person name="Wang W."/>
            <person name="Yuan L."/>
            <person name="Cao M."/>
            <person name="McDermott J."/>
            <person name="Samudrala R."/>
            <person name="Wang J."/>
            <person name="Wong G.K."/>
            <person name="Yang H."/>
        </authorList>
    </citation>
    <scope>NUCLEOTIDE SEQUENCE [LARGE SCALE GENOMIC DNA]</scope>
</reference>
<keyword evidence="8" id="KW-1133">Transmembrane helix</keyword>
<keyword evidence="3" id="KW-1003">Cell membrane</keyword>
<dbReference type="InterPro" id="IPR001611">
    <property type="entry name" value="Leu-rich_rpt"/>
</dbReference>
<evidence type="ECO:0000259" key="13">
    <source>
        <dbReference type="Pfam" id="PF23598"/>
    </source>
</evidence>
<feature type="domain" description="Leucine-rich repeat-containing N-terminal plant-type" evidence="12">
    <location>
        <begin position="39"/>
        <end position="77"/>
    </location>
</feature>
<feature type="signal peptide" evidence="11">
    <location>
        <begin position="1"/>
        <end position="31"/>
    </location>
</feature>
<evidence type="ECO:0000313" key="14">
    <source>
        <dbReference type="EMBL" id="EEE56335.1"/>
    </source>
</evidence>
<dbReference type="GO" id="GO:0005886">
    <property type="term" value="C:plasma membrane"/>
    <property type="evidence" value="ECO:0007669"/>
    <property type="project" value="UniProtKB-SubCell"/>
</dbReference>
<reference evidence="14" key="2">
    <citation type="submission" date="2008-12" db="EMBL/GenBank/DDBJ databases">
        <title>Improved gene annotation of the rice (Oryza sativa) genomes.</title>
        <authorList>
            <person name="Wang J."/>
            <person name="Li R."/>
            <person name="Fan W."/>
            <person name="Huang Q."/>
            <person name="Zhang J."/>
            <person name="Zhou Y."/>
            <person name="Hu Y."/>
            <person name="Zi S."/>
            <person name="Li J."/>
            <person name="Ni P."/>
            <person name="Zheng H."/>
            <person name="Zhang Y."/>
            <person name="Zhao M."/>
            <person name="Hao Q."/>
            <person name="McDermott J."/>
            <person name="Samudrala R."/>
            <person name="Kristiansen K."/>
            <person name="Wong G.K.-S."/>
        </authorList>
    </citation>
    <scope>NUCLEOTIDE SEQUENCE</scope>
</reference>
<name>B9F2U1_ORYSJ</name>
<accession>B9F2U1</accession>
<evidence type="ECO:0000256" key="5">
    <source>
        <dbReference type="ARBA" id="ARBA00022692"/>
    </source>
</evidence>
<dbReference type="FunFam" id="3.80.10.10:FF:000383">
    <property type="entry name" value="Leucine-rich repeat receptor protein kinase EMS1"/>
    <property type="match status" value="1"/>
</dbReference>
<gene>
    <name evidence="14" type="ORF">OsJ_05437</name>
</gene>
<dbReference type="Proteomes" id="UP000007752">
    <property type="component" value="Chromosome 2"/>
</dbReference>
<dbReference type="PANTHER" id="PTHR48063">
    <property type="entry name" value="LRR RECEPTOR-LIKE KINASE"/>
    <property type="match status" value="1"/>
</dbReference>
<comment type="similarity">
    <text evidence="2">Belongs to the RLP family.</text>
</comment>
<dbReference type="InterPro" id="IPR013210">
    <property type="entry name" value="LRR_N_plant-typ"/>
</dbReference>
<dbReference type="PRINTS" id="PR00019">
    <property type="entry name" value="LEURICHRPT"/>
</dbReference>
<dbReference type="SMART" id="SM00369">
    <property type="entry name" value="LRR_TYP"/>
    <property type="match status" value="6"/>
</dbReference>
<evidence type="ECO:0000256" key="9">
    <source>
        <dbReference type="ARBA" id="ARBA00023136"/>
    </source>
</evidence>
<keyword evidence="10" id="KW-0325">Glycoprotein</keyword>
<comment type="subcellular location">
    <subcellularLocation>
        <location evidence="1">Cell membrane</location>
        <topology evidence="1">Single-pass type I membrane protein</topology>
    </subcellularLocation>
</comment>
<organism evidence="14">
    <name type="scientific">Oryza sativa subsp. japonica</name>
    <name type="common">Rice</name>
    <dbReference type="NCBI Taxonomy" id="39947"/>
    <lineage>
        <taxon>Eukaryota</taxon>
        <taxon>Viridiplantae</taxon>
        <taxon>Streptophyta</taxon>
        <taxon>Embryophyta</taxon>
        <taxon>Tracheophyta</taxon>
        <taxon>Spermatophyta</taxon>
        <taxon>Magnoliopsida</taxon>
        <taxon>Liliopsida</taxon>
        <taxon>Poales</taxon>
        <taxon>Poaceae</taxon>
        <taxon>BOP clade</taxon>
        <taxon>Oryzoideae</taxon>
        <taxon>Oryzeae</taxon>
        <taxon>Oryzinae</taxon>
        <taxon>Oryza</taxon>
        <taxon>Oryza sativa</taxon>
    </lineage>
</organism>
<keyword evidence="5" id="KW-0812">Transmembrane</keyword>
<dbReference type="InterPro" id="IPR055414">
    <property type="entry name" value="LRR_R13L4/SHOC2-like"/>
</dbReference>
<evidence type="ECO:0000256" key="1">
    <source>
        <dbReference type="ARBA" id="ARBA00004251"/>
    </source>
</evidence>
<evidence type="ECO:0000256" key="2">
    <source>
        <dbReference type="ARBA" id="ARBA00009592"/>
    </source>
</evidence>
<dbReference type="Pfam" id="PF00560">
    <property type="entry name" value="LRR_1"/>
    <property type="match status" value="4"/>
</dbReference>
<keyword evidence="4" id="KW-0433">Leucine-rich repeat</keyword>
<sequence length="731" mass="80065">MRPSQFPCSRSSSKLPTDLLGFALLTVLCLASSTDSCIDQEKSVLLQFLAGLSGDGGLSASWRNGTNCCTWEGITCNADMRIADILLASKALEGQISPSLGSLTGLLQLNLSHNSLSGELPLEGLVSSSSIVVLDVSFNHFSGALQELFIQSTIWPLQVLNISSNLFTGKFPTTTCKVMNNLVALNASNNSFIGQIPSSLCINSPSFGVLDLSSNQFGGSIPSDIGNCSMLRVLKGGRNNFKGPLPDELFNASSLEHLSFPNNDLNGVLDDANIIKLSKLSILDLQQNIFSGNIPKSIGQLKRLKELHLGENYLYGELPSTLGNCTNLKILDLKINYLSGDLGKINFSSLSNLMIIDLLVNNFNGTIPESIYDCTNLIALRLSWNKFHGEFSHRMDRLRSLSCLSVGWNDFTNITKALYILKSFSNLKTLLLGGNFNHETLLADETMDGFENLQYLEISGSSLHGKISLWLSKLTKLKVLQLSNNQLSGSVPAWINSLNFLFYLDISNNNLTGEFPTILTQIPMLKSDKRTNLDVSVPNMRFYGIPFIKNRQYQYIHTTINIAKNGFTGAIPPEISQLKALDMLNLSFNSFSGETPQAICNLTKLVMLDLSNNNLTGTIPLELNKLNFLSAFNVYNNDLEGAIPTGGQFDTFDNSSFTGNPKLCGGMLSHHCNSARALPSPTSSTDQFGDKVIFGITFGLFFAYGVLLDQMVLKRLRSLQGILIFQLYEQS</sequence>
<proteinExistence type="inferred from homology"/>
<protein>
    <submittedName>
        <fullName evidence="14">Uncharacterized protein</fullName>
    </submittedName>
</protein>
<dbReference type="Pfam" id="PF08263">
    <property type="entry name" value="LRRNT_2"/>
    <property type="match status" value="1"/>
</dbReference>
<dbReference type="SUPFAM" id="SSF52047">
    <property type="entry name" value="RNI-like"/>
    <property type="match status" value="1"/>
</dbReference>
<dbReference type="EMBL" id="CM000139">
    <property type="protein sequence ID" value="EEE56335.1"/>
    <property type="molecule type" value="Genomic_DNA"/>
</dbReference>
<evidence type="ECO:0000256" key="7">
    <source>
        <dbReference type="ARBA" id="ARBA00022737"/>
    </source>
</evidence>
<evidence type="ECO:0000256" key="11">
    <source>
        <dbReference type="SAM" id="SignalP"/>
    </source>
</evidence>
<evidence type="ECO:0000256" key="10">
    <source>
        <dbReference type="ARBA" id="ARBA00023180"/>
    </source>
</evidence>
<dbReference type="FunFam" id="3.80.10.10:FF:000213">
    <property type="entry name" value="Tyrosine-sulfated glycopeptide receptor 1"/>
    <property type="match status" value="1"/>
</dbReference>
<dbReference type="AlphaFoldDB" id="B9F2U1"/>
<dbReference type="InterPro" id="IPR046956">
    <property type="entry name" value="RLP23-like"/>
</dbReference>
<evidence type="ECO:0000256" key="6">
    <source>
        <dbReference type="ARBA" id="ARBA00022729"/>
    </source>
</evidence>
<dbReference type="PANTHER" id="PTHR48063:SF46">
    <property type="entry name" value="LEUCINE-RICH REPEAT-CONTAINING N-TERMINAL PLANT-TYPE DOMAIN-CONTAINING PROTEIN"/>
    <property type="match status" value="1"/>
</dbReference>
<dbReference type="InterPro" id="IPR003591">
    <property type="entry name" value="Leu-rich_rpt_typical-subtyp"/>
</dbReference>
<evidence type="ECO:0000256" key="4">
    <source>
        <dbReference type="ARBA" id="ARBA00022614"/>
    </source>
</evidence>
<dbReference type="FunFam" id="3.80.10.10:FF:000530">
    <property type="entry name" value="Receptor-like protein 2"/>
    <property type="match status" value="1"/>
</dbReference>
<keyword evidence="7" id="KW-0677">Repeat</keyword>
<evidence type="ECO:0000256" key="8">
    <source>
        <dbReference type="ARBA" id="ARBA00022989"/>
    </source>
</evidence>
<dbReference type="Gene3D" id="3.80.10.10">
    <property type="entry name" value="Ribonuclease Inhibitor"/>
    <property type="match status" value="4"/>
</dbReference>
<evidence type="ECO:0000259" key="12">
    <source>
        <dbReference type="Pfam" id="PF08263"/>
    </source>
</evidence>
<dbReference type="Pfam" id="PF23598">
    <property type="entry name" value="LRR_14"/>
    <property type="match status" value="1"/>
</dbReference>
<dbReference type="Pfam" id="PF13855">
    <property type="entry name" value="LRR_8"/>
    <property type="match status" value="1"/>
</dbReference>
<feature type="chain" id="PRO_5002881112" evidence="11">
    <location>
        <begin position="32"/>
        <end position="731"/>
    </location>
</feature>
<dbReference type="InterPro" id="IPR032675">
    <property type="entry name" value="LRR_dom_sf"/>
</dbReference>
<dbReference type="FunFam" id="3.80.10.10:FF:000403">
    <property type="entry name" value="Receptor-like protein 2"/>
    <property type="match status" value="1"/>
</dbReference>
<dbReference type="SUPFAM" id="SSF52058">
    <property type="entry name" value="L domain-like"/>
    <property type="match status" value="1"/>
</dbReference>